<dbReference type="SUPFAM" id="SSF51905">
    <property type="entry name" value="FAD/NAD(P)-binding domain"/>
    <property type="match status" value="1"/>
</dbReference>
<keyword evidence="4" id="KW-1185">Reference proteome</keyword>
<feature type="compositionally biased region" description="Basic residues" evidence="1">
    <location>
        <begin position="237"/>
        <end position="247"/>
    </location>
</feature>
<evidence type="ECO:0000313" key="3">
    <source>
        <dbReference type="EMBL" id="OJD35107.1"/>
    </source>
</evidence>
<dbReference type="OrthoDB" id="429143at2759"/>
<dbReference type="GO" id="GO:0005737">
    <property type="term" value="C:cytoplasm"/>
    <property type="evidence" value="ECO:0007669"/>
    <property type="project" value="TreeGrafter"/>
</dbReference>
<organism evidence="3 4">
    <name type="scientific">Diplodia corticola</name>
    <dbReference type="NCBI Taxonomy" id="236234"/>
    <lineage>
        <taxon>Eukaryota</taxon>
        <taxon>Fungi</taxon>
        <taxon>Dikarya</taxon>
        <taxon>Ascomycota</taxon>
        <taxon>Pezizomycotina</taxon>
        <taxon>Dothideomycetes</taxon>
        <taxon>Dothideomycetes incertae sedis</taxon>
        <taxon>Botryosphaeriales</taxon>
        <taxon>Botryosphaeriaceae</taxon>
        <taxon>Diplodia</taxon>
    </lineage>
</organism>
<protein>
    <submittedName>
        <fullName evidence="3">Fad dependent oxidoreductase</fullName>
    </submittedName>
</protein>
<dbReference type="PANTHER" id="PTHR13847:SF129">
    <property type="entry name" value="FAD DEPENDENT OXIDOREDUCTASE"/>
    <property type="match status" value="1"/>
</dbReference>
<feature type="region of interest" description="Disordered" evidence="1">
    <location>
        <begin position="217"/>
        <end position="247"/>
    </location>
</feature>
<dbReference type="PANTHER" id="PTHR13847">
    <property type="entry name" value="SARCOSINE DEHYDROGENASE-RELATED"/>
    <property type="match status" value="1"/>
</dbReference>
<dbReference type="Pfam" id="PF01266">
    <property type="entry name" value="DAO"/>
    <property type="match status" value="1"/>
</dbReference>
<dbReference type="EMBL" id="MNUE01000019">
    <property type="protein sequence ID" value="OJD35107.1"/>
    <property type="molecule type" value="Genomic_DNA"/>
</dbReference>
<dbReference type="InterPro" id="IPR036188">
    <property type="entry name" value="FAD/NAD-bd_sf"/>
</dbReference>
<dbReference type="Gene3D" id="3.30.9.10">
    <property type="entry name" value="D-Amino Acid Oxidase, subunit A, domain 2"/>
    <property type="match status" value="1"/>
</dbReference>
<evidence type="ECO:0000259" key="2">
    <source>
        <dbReference type="Pfam" id="PF01266"/>
    </source>
</evidence>
<reference evidence="3 4" key="1">
    <citation type="submission" date="2016-10" db="EMBL/GenBank/DDBJ databases">
        <title>Proteomics and genomics reveal pathogen-plant mechanisms compatible with a hemibiotrophic lifestyle of Diplodia corticola.</title>
        <authorList>
            <person name="Fernandes I."/>
            <person name="De Jonge R."/>
            <person name="Van De Peer Y."/>
            <person name="Devreese B."/>
            <person name="Alves A."/>
            <person name="Esteves A.C."/>
        </authorList>
    </citation>
    <scope>NUCLEOTIDE SEQUENCE [LARGE SCALE GENOMIC DNA]</scope>
    <source>
        <strain evidence="3 4">CBS 112549</strain>
    </source>
</reference>
<dbReference type="Proteomes" id="UP000183809">
    <property type="component" value="Unassembled WGS sequence"/>
</dbReference>
<dbReference type="InterPro" id="IPR006076">
    <property type="entry name" value="FAD-dep_OxRdtase"/>
</dbReference>
<comment type="caution">
    <text evidence="3">The sequence shown here is derived from an EMBL/GenBank/DDBJ whole genome shotgun (WGS) entry which is preliminary data.</text>
</comment>
<name>A0A1J9RRF0_9PEZI</name>
<sequence length="518" mass="55271">MTSSEHKPAGLPVPNSTSSFWHSEPNEFLLGHRTTSELPSEADFVIVGSGITGTSAARFLAEDERAKGKSIVLLEAREACWGATGRNGGHCQVLPVARALDVTQFEVLNYNAVKAYIEEHNVPCEWRSLDGCRSYYSSSMFAVAQAEVAALQAKDPELGKLVRVVTSPDELAAHRISKAVGCTLTSAAASLWPYKLVTFILEKLVKSGRLNLQTNTPVESISSSSSSADSSTSSSPHHSHTLHTPRGPIRARHVILATNGYTSHLLPSFADLIVPVRGEMSSLLPPPGAPRLADSYGLCGQRGQPAHGDDYLNQRPYGGVPNPAGHYMYGGGDGAARHERVGVWDDGVVDEGMAAWLRGRLLEYMELGGETGGLRELEATHQWTGIMGYSRDNVPWVGKVPGEGVWLAGGYTGHGMPNGTLCGKAVVELALADAAGVPASEAQQKVVDDVGLPRAYLITEDRFAAVRKLPTVAEADAMGAIGNHARQEAQPQPQPQPQSRASGVFDYLKSFVTSSSSK</sequence>
<accession>A0A1J9RRF0</accession>
<dbReference type="GeneID" id="31012194"/>
<gene>
    <name evidence="3" type="ORF">BKCO1_19000147</name>
</gene>
<dbReference type="STRING" id="236234.A0A1J9RRF0"/>
<dbReference type="AlphaFoldDB" id="A0A1J9RRF0"/>
<evidence type="ECO:0000313" key="4">
    <source>
        <dbReference type="Proteomes" id="UP000183809"/>
    </source>
</evidence>
<feature type="compositionally biased region" description="Low complexity" evidence="1">
    <location>
        <begin position="220"/>
        <end position="236"/>
    </location>
</feature>
<proteinExistence type="predicted"/>
<dbReference type="RefSeq" id="XP_020131367.1">
    <property type="nucleotide sequence ID" value="XM_020271935.1"/>
</dbReference>
<feature type="domain" description="FAD dependent oxidoreductase" evidence="2">
    <location>
        <begin position="43"/>
        <end position="429"/>
    </location>
</feature>
<evidence type="ECO:0000256" key="1">
    <source>
        <dbReference type="SAM" id="MobiDB-lite"/>
    </source>
</evidence>
<dbReference type="Gene3D" id="3.50.50.60">
    <property type="entry name" value="FAD/NAD(P)-binding domain"/>
    <property type="match status" value="1"/>
</dbReference>